<organism evidence="2 3">
    <name type="scientific">Sphingomonas rubra</name>
    <dbReference type="NCBI Taxonomy" id="634430"/>
    <lineage>
        <taxon>Bacteria</taxon>
        <taxon>Pseudomonadati</taxon>
        <taxon>Pseudomonadota</taxon>
        <taxon>Alphaproteobacteria</taxon>
        <taxon>Sphingomonadales</taxon>
        <taxon>Sphingomonadaceae</taxon>
        <taxon>Sphingomonas</taxon>
    </lineage>
</organism>
<dbReference type="Proteomes" id="UP000199586">
    <property type="component" value="Unassembled WGS sequence"/>
</dbReference>
<accession>A0A1I5UF77</accession>
<feature type="compositionally biased region" description="Low complexity" evidence="1">
    <location>
        <begin position="70"/>
        <end position="89"/>
    </location>
</feature>
<dbReference type="EMBL" id="FOXP01000011">
    <property type="protein sequence ID" value="SFP93687.1"/>
    <property type="molecule type" value="Genomic_DNA"/>
</dbReference>
<sequence length="109" mass="11760">MTITLAAVLILVLIGGWLLGLASSSGGRKWKERYAAERAAHATYRRDADARITAADARTAELEREHARLAQAAPVTASTTAPRATAAAAAARPAYPVGERRGWFEFNRR</sequence>
<proteinExistence type="predicted"/>
<protein>
    <submittedName>
        <fullName evidence="2">Uncharacterized protein</fullName>
    </submittedName>
</protein>
<evidence type="ECO:0000256" key="1">
    <source>
        <dbReference type="SAM" id="MobiDB-lite"/>
    </source>
</evidence>
<gene>
    <name evidence="2" type="ORF">SAMN04488241_111119</name>
</gene>
<dbReference type="RefSeq" id="WP_093334253.1">
    <property type="nucleotide sequence ID" value="NZ_FOXP01000011.1"/>
</dbReference>
<name>A0A1I5UF77_9SPHN</name>
<feature type="region of interest" description="Disordered" evidence="1">
    <location>
        <begin position="69"/>
        <end position="89"/>
    </location>
</feature>
<dbReference type="AlphaFoldDB" id="A0A1I5UF77"/>
<keyword evidence="3" id="KW-1185">Reference proteome</keyword>
<evidence type="ECO:0000313" key="3">
    <source>
        <dbReference type="Proteomes" id="UP000199586"/>
    </source>
</evidence>
<evidence type="ECO:0000313" key="2">
    <source>
        <dbReference type="EMBL" id="SFP93687.1"/>
    </source>
</evidence>
<dbReference type="STRING" id="634430.SAMN04488241_111119"/>
<reference evidence="2 3" key="1">
    <citation type="submission" date="2016-10" db="EMBL/GenBank/DDBJ databases">
        <authorList>
            <person name="de Groot N.N."/>
        </authorList>
    </citation>
    <scope>NUCLEOTIDE SEQUENCE [LARGE SCALE GENOMIC DNA]</scope>
    <source>
        <strain evidence="2 3">CGMCC 1.9113</strain>
    </source>
</reference>